<evidence type="ECO:0000256" key="9">
    <source>
        <dbReference type="SAM" id="MobiDB-lite"/>
    </source>
</evidence>
<evidence type="ECO:0000256" key="1">
    <source>
        <dbReference type="ARBA" id="ARBA00001971"/>
    </source>
</evidence>
<keyword evidence="5" id="KW-0479">Metal-binding</keyword>
<evidence type="ECO:0000256" key="8">
    <source>
        <dbReference type="ARBA" id="ARBA00023033"/>
    </source>
</evidence>
<dbReference type="OrthoDB" id="3945418at2759"/>
<evidence type="ECO:0000313" key="10">
    <source>
        <dbReference type="EMBL" id="TFY70614.1"/>
    </source>
</evidence>
<protein>
    <recommendedName>
        <fullName evidence="12">Cytochrome P450</fullName>
    </recommendedName>
</protein>
<evidence type="ECO:0000256" key="7">
    <source>
        <dbReference type="ARBA" id="ARBA00023004"/>
    </source>
</evidence>
<evidence type="ECO:0000256" key="5">
    <source>
        <dbReference type="ARBA" id="ARBA00022723"/>
    </source>
</evidence>
<dbReference type="PANTHER" id="PTHR24305">
    <property type="entry name" value="CYTOCHROME P450"/>
    <property type="match status" value="1"/>
</dbReference>
<dbReference type="InterPro" id="IPR036396">
    <property type="entry name" value="Cyt_P450_sf"/>
</dbReference>
<name>A0A4Y9Z864_9AGAM</name>
<dbReference type="STRING" id="205917.A0A4Y9Z864"/>
<dbReference type="InterPro" id="IPR050121">
    <property type="entry name" value="Cytochrome_P450_monoxygenase"/>
</dbReference>
<dbReference type="InterPro" id="IPR001128">
    <property type="entry name" value="Cyt_P450"/>
</dbReference>
<comment type="caution">
    <text evidence="10">The sequence shown here is derived from an EMBL/GenBank/DDBJ whole genome shotgun (WGS) entry which is preliminary data.</text>
</comment>
<evidence type="ECO:0008006" key="12">
    <source>
        <dbReference type="Google" id="ProtNLM"/>
    </source>
</evidence>
<feature type="region of interest" description="Disordered" evidence="9">
    <location>
        <begin position="71"/>
        <end position="92"/>
    </location>
</feature>
<evidence type="ECO:0000256" key="6">
    <source>
        <dbReference type="ARBA" id="ARBA00023002"/>
    </source>
</evidence>
<gene>
    <name evidence="10" type="ORF">EVG20_g2381</name>
</gene>
<dbReference type="GO" id="GO:0004497">
    <property type="term" value="F:monooxygenase activity"/>
    <property type="evidence" value="ECO:0007669"/>
    <property type="project" value="UniProtKB-KW"/>
</dbReference>
<keyword evidence="8" id="KW-0503">Monooxygenase</keyword>
<organism evidence="10 11">
    <name type="scientific">Dentipellis fragilis</name>
    <dbReference type="NCBI Taxonomy" id="205917"/>
    <lineage>
        <taxon>Eukaryota</taxon>
        <taxon>Fungi</taxon>
        <taxon>Dikarya</taxon>
        <taxon>Basidiomycota</taxon>
        <taxon>Agaricomycotina</taxon>
        <taxon>Agaricomycetes</taxon>
        <taxon>Russulales</taxon>
        <taxon>Hericiaceae</taxon>
        <taxon>Dentipellis</taxon>
    </lineage>
</organism>
<feature type="compositionally biased region" description="Low complexity" evidence="9">
    <location>
        <begin position="81"/>
        <end position="92"/>
    </location>
</feature>
<comment type="pathway">
    <text evidence="2">Secondary metabolite biosynthesis.</text>
</comment>
<dbReference type="Pfam" id="PF00067">
    <property type="entry name" value="p450"/>
    <property type="match status" value="1"/>
</dbReference>
<proteinExistence type="inferred from homology"/>
<dbReference type="Proteomes" id="UP000298327">
    <property type="component" value="Unassembled WGS sequence"/>
</dbReference>
<dbReference type="EMBL" id="SEOQ01000092">
    <property type="protein sequence ID" value="TFY70614.1"/>
    <property type="molecule type" value="Genomic_DNA"/>
</dbReference>
<dbReference type="GO" id="GO:0005506">
    <property type="term" value="F:iron ion binding"/>
    <property type="evidence" value="ECO:0007669"/>
    <property type="project" value="InterPro"/>
</dbReference>
<evidence type="ECO:0000256" key="2">
    <source>
        <dbReference type="ARBA" id="ARBA00005179"/>
    </source>
</evidence>
<dbReference type="SUPFAM" id="SSF48264">
    <property type="entry name" value="Cytochrome P450"/>
    <property type="match status" value="1"/>
</dbReference>
<keyword evidence="4" id="KW-0349">Heme</keyword>
<evidence type="ECO:0000313" key="11">
    <source>
        <dbReference type="Proteomes" id="UP000298327"/>
    </source>
</evidence>
<dbReference type="GO" id="GO:0020037">
    <property type="term" value="F:heme binding"/>
    <property type="evidence" value="ECO:0007669"/>
    <property type="project" value="InterPro"/>
</dbReference>
<evidence type="ECO:0000256" key="3">
    <source>
        <dbReference type="ARBA" id="ARBA00010617"/>
    </source>
</evidence>
<comment type="similarity">
    <text evidence="3">Belongs to the cytochrome P450 family.</text>
</comment>
<dbReference type="AlphaFoldDB" id="A0A4Y9Z864"/>
<dbReference type="PANTHER" id="PTHR24305:SF166">
    <property type="entry name" value="CYTOCHROME P450 12A4, MITOCHONDRIAL-RELATED"/>
    <property type="match status" value="1"/>
</dbReference>
<reference evidence="10 11" key="1">
    <citation type="submission" date="2019-02" db="EMBL/GenBank/DDBJ databases">
        <title>Genome sequencing of the rare red list fungi Dentipellis fragilis.</title>
        <authorList>
            <person name="Buettner E."/>
            <person name="Kellner H."/>
        </authorList>
    </citation>
    <scope>NUCLEOTIDE SEQUENCE [LARGE SCALE GENOMIC DNA]</scope>
    <source>
        <strain evidence="10 11">DSM 105465</strain>
    </source>
</reference>
<dbReference type="GO" id="GO:0016705">
    <property type="term" value="F:oxidoreductase activity, acting on paired donors, with incorporation or reduction of molecular oxygen"/>
    <property type="evidence" value="ECO:0007669"/>
    <property type="project" value="InterPro"/>
</dbReference>
<keyword evidence="6" id="KW-0560">Oxidoreductase</keyword>
<evidence type="ECO:0000256" key="4">
    <source>
        <dbReference type="ARBA" id="ARBA00022617"/>
    </source>
</evidence>
<comment type="cofactor">
    <cofactor evidence="1">
        <name>heme</name>
        <dbReference type="ChEBI" id="CHEBI:30413"/>
    </cofactor>
</comment>
<sequence length="190" mass="20548">MQRLTLRPGLRLYSAAPGILERVVDAEPHGFTLLGHTLPAGTIVGTQAWSMHRAAAHFRAPDTFCPERWLSKDDSRSGLPSNDSSTADSSYSESKLKMHADAHMMPWGLGTRVCTGMTLAQIVLRLVVVAVVRNFEVRAPGETTEGSMEMRDSFVSILAIVFQLSPSESDQSFRAAAGDVPGCDEVSACL</sequence>
<dbReference type="Gene3D" id="1.10.630.10">
    <property type="entry name" value="Cytochrome P450"/>
    <property type="match status" value="1"/>
</dbReference>
<accession>A0A4Y9Z864</accession>
<keyword evidence="11" id="KW-1185">Reference proteome</keyword>
<keyword evidence="7" id="KW-0408">Iron</keyword>